<dbReference type="KEGG" id="mhb:MHM_00820"/>
<keyword evidence="1" id="KW-1133">Transmembrane helix</keyword>
<name>G8C2Q2_9MOLU</name>
<gene>
    <name evidence="2" type="ORF">MHM_00820</name>
</gene>
<reference evidence="2" key="2">
    <citation type="submission" date="2011-11" db="EMBL/GenBank/DDBJ databases">
        <authorList>
            <person name="Barker E."/>
        </authorList>
    </citation>
    <scope>NUCLEOTIDE SEQUENCE</scope>
    <source>
        <strain evidence="2">Birmingham 1</strain>
    </source>
</reference>
<dbReference type="AlphaFoldDB" id="G8C2Q2"/>
<proteinExistence type="predicted"/>
<dbReference type="RefSeq" id="WP_015511465.1">
    <property type="nucleotide sequence ID" value="NC_021007.1"/>
</dbReference>
<keyword evidence="1" id="KW-0472">Membrane</keyword>
<dbReference type="EMBL" id="HE613254">
    <property type="protein sequence ID" value="CCE66600.1"/>
    <property type="molecule type" value="Genomic_DNA"/>
</dbReference>
<dbReference type="PATRIC" id="fig|1116213.3.peg.87"/>
<keyword evidence="1" id="KW-0812">Transmembrane</keyword>
<reference evidence="2" key="1">
    <citation type="submission" date="2011-11" db="EMBL/GenBank/DDBJ databases">
        <title>Complete genome sequence of Candidatus Mycoplasma haemominutum.</title>
        <authorList>
            <person name="Barker E.N."/>
            <person name="Darby A.C."/>
            <person name="Helps C.R."/>
            <person name="Peters I.R."/>
            <person name="Hughes M.A."/>
            <person name="Radford A.D."/>
            <person name="Novacco M."/>
            <person name="Boretti F."/>
            <person name="Hofmann-Lehmann R."/>
            <person name="Tasker S."/>
        </authorList>
    </citation>
    <scope>NUCLEOTIDE SEQUENCE</scope>
    <source>
        <strain evidence="2">Birmingham 1</strain>
    </source>
</reference>
<organism evidence="2">
    <name type="scientific">Candidatus Mycoplasma haematominutum 'Birmingham 1'</name>
    <dbReference type="NCBI Taxonomy" id="1116213"/>
    <lineage>
        <taxon>Bacteria</taxon>
        <taxon>Bacillati</taxon>
        <taxon>Mycoplasmatota</taxon>
        <taxon>Mollicutes</taxon>
        <taxon>Mycoplasmataceae</taxon>
        <taxon>Mycoplasma</taxon>
    </lineage>
</organism>
<sequence length="229" mass="26078">MLHAFPSIYFLAFSGLGIVSVAPLMYSNSVKSFGGGQEPNRLGVGEKYMLTPETTLISQDIKMLDLELSNSPGLNIVPGERFKNDNYISSNVLEKIYQLLQENRGINSMAVLSPAGKWPIKGFNPELSIEEQPRHKAYLISFDSSGRDSYKVMRAIFTYFLSPNWKSQEVLNPLEELVDHSIRYEVDNSKNNLIFTRKYENNYYYLKIGLDMNAMTFKLTRAAQGSDFR</sequence>
<protein>
    <submittedName>
        <fullName evidence="2">Uncharacterized protein</fullName>
    </submittedName>
</protein>
<evidence type="ECO:0000313" key="2">
    <source>
        <dbReference type="EMBL" id="CCE66600.1"/>
    </source>
</evidence>
<accession>G8C2Q2</accession>
<feature type="transmembrane region" description="Helical" evidence="1">
    <location>
        <begin position="6"/>
        <end position="26"/>
    </location>
</feature>
<dbReference type="HOGENOM" id="CLU_1208016_0_0_14"/>
<evidence type="ECO:0000256" key="1">
    <source>
        <dbReference type="SAM" id="Phobius"/>
    </source>
</evidence>